<comment type="caution">
    <text evidence="3">The sequence shown here is derived from an EMBL/GenBank/DDBJ whole genome shotgun (WGS) entry which is preliminary data.</text>
</comment>
<dbReference type="PANTHER" id="PTHR10788">
    <property type="entry name" value="TREHALOSE-6-PHOSPHATE SYNTHASE"/>
    <property type="match status" value="1"/>
</dbReference>
<dbReference type="SUPFAM" id="SSF53756">
    <property type="entry name" value="UDP-Glycosyltransferase/glycogen phosphorylase"/>
    <property type="match status" value="1"/>
</dbReference>
<dbReference type="NCBIfam" id="NF011071">
    <property type="entry name" value="PRK14501.1"/>
    <property type="match status" value="1"/>
</dbReference>
<dbReference type="GO" id="GO:0003825">
    <property type="term" value="F:alpha,alpha-trehalose-phosphate synthase (UDP-forming) activity"/>
    <property type="evidence" value="ECO:0007669"/>
    <property type="project" value="TreeGrafter"/>
</dbReference>
<dbReference type="NCBIfam" id="TIGR00685">
    <property type="entry name" value="T6PP"/>
    <property type="match status" value="1"/>
</dbReference>
<dbReference type="GO" id="GO:0005829">
    <property type="term" value="C:cytosol"/>
    <property type="evidence" value="ECO:0007669"/>
    <property type="project" value="TreeGrafter"/>
</dbReference>
<dbReference type="AlphaFoldDB" id="A0A1F7FCK3"/>
<dbReference type="EMBL" id="MFYX01000073">
    <property type="protein sequence ID" value="OGK04373.1"/>
    <property type="molecule type" value="Genomic_DNA"/>
</dbReference>
<evidence type="ECO:0000313" key="3">
    <source>
        <dbReference type="EMBL" id="OGK04373.1"/>
    </source>
</evidence>
<proteinExistence type="inferred from homology"/>
<protein>
    <submittedName>
        <fullName evidence="3">Uncharacterized protein</fullName>
    </submittedName>
</protein>
<accession>A0A1F7FCK3</accession>
<dbReference type="Gene3D" id="3.40.50.2000">
    <property type="entry name" value="Glycogen Phosphorylase B"/>
    <property type="match status" value="2"/>
</dbReference>
<dbReference type="InterPro" id="IPR001830">
    <property type="entry name" value="Glyco_trans_20"/>
</dbReference>
<dbReference type="Gene3D" id="3.30.70.1020">
    <property type="entry name" value="Trehalose-6-phosphate phosphatase related protein, domain 2"/>
    <property type="match status" value="1"/>
</dbReference>
<comment type="similarity">
    <text evidence="2">Belongs to the glycosyltransferase 20 family.</text>
</comment>
<name>A0A1F7FCK3_UNCRA</name>
<dbReference type="Pfam" id="PF00982">
    <property type="entry name" value="Glyco_transf_20"/>
    <property type="match status" value="1"/>
</dbReference>
<gene>
    <name evidence="3" type="ORF">A2519_18365</name>
</gene>
<dbReference type="Gene3D" id="3.40.50.1000">
    <property type="entry name" value="HAD superfamily/HAD-like"/>
    <property type="match status" value="1"/>
</dbReference>
<dbReference type="CDD" id="cd03788">
    <property type="entry name" value="GT20_TPS"/>
    <property type="match status" value="1"/>
</dbReference>
<dbReference type="InterPro" id="IPR036412">
    <property type="entry name" value="HAD-like_sf"/>
</dbReference>
<reference evidence="3 4" key="1">
    <citation type="journal article" date="2016" name="Nat. Commun.">
        <title>Thousands of microbial genomes shed light on interconnected biogeochemical processes in an aquifer system.</title>
        <authorList>
            <person name="Anantharaman K."/>
            <person name="Brown C.T."/>
            <person name="Hug L.A."/>
            <person name="Sharon I."/>
            <person name="Castelle C.J."/>
            <person name="Probst A.J."/>
            <person name="Thomas B.C."/>
            <person name="Singh A."/>
            <person name="Wilkins M.J."/>
            <person name="Karaoz U."/>
            <person name="Brodie E.L."/>
            <person name="Williams K.H."/>
            <person name="Hubbard S.S."/>
            <person name="Banfield J.F."/>
        </authorList>
    </citation>
    <scope>NUCLEOTIDE SEQUENCE [LARGE SCALE GENOMIC DNA]</scope>
</reference>
<dbReference type="SUPFAM" id="SSF56784">
    <property type="entry name" value="HAD-like"/>
    <property type="match status" value="1"/>
</dbReference>
<dbReference type="InterPro" id="IPR006379">
    <property type="entry name" value="HAD-SF_hydro_IIB"/>
</dbReference>
<dbReference type="Pfam" id="PF02358">
    <property type="entry name" value="Trehalose_PPase"/>
    <property type="match status" value="1"/>
</dbReference>
<dbReference type="InterPro" id="IPR023214">
    <property type="entry name" value="HAD_sf"/>
</dbReference>
<evidence type="ECO:0000256" key="2">
    <source>
        <dbReference type="ARBA" id="ARBA00008799"/>
    </source>
</evidence>
<comment type="similarity">
    <text evidence="1">In the C-terminal section; belongs to the trehalose phosphatase family.</text>
</comment>
<organism evidence="3 4">
    <name type="scientific">Candidatus Raymondbacteria bacterium RIFOXYD12_FULL_49_13</name>
    <dbReference type="NCBI Taxonomy" id="1817890"/>
    <lineage>
        <taxon>Bacteria</taxon>
        <taxon>Raymondiibacteriota</taxon>
    </lineage>
</organism>
<dbReference type="GO" id="GO:0004805">
    <property type="term" value="F:trehalose-phosphatase activity"/>
    <property type="evidence" value="ECO:0007669"/>
    <property type="project" value="TreeGrafter"/>
</dbReference>
<dbReference type="InterPro" id="IPR003337">
    <property type="entry name" value="Trehalose_PPase"/>
</dbReference>
<dbReference type="Proteomes" id="UP000179243">
    <property type="component" value="Unassembled WGS sequence"/>
</dbReference>
<dbReference type="PANTHER" id="PTHR10788:SF106">
    <property type="entry name" value="BCDNA.GH08860"/>
    <property type="match status" value="1"/>
</dbReference>
<sequence length="739" mass="84285">MTRYSRIVVASYRLPYGIEHDIEGDRVVQNTGGLVSAMLSLVKHREGDNASSPFSSLIWAGVDKLSPKDLELMNRGQSECTIVPVDIPPVINDRFYNGFSNNLIWPLFHSFPSFAIFSETSYESYVKANTLFADALLQEIRDDDFIWIHDYQLFLVPGLVREKRPHAHIGFFLHIPFPPFELFRMLPRQWREAILQGMLGADLVGFHTFDYCQNFQKAVSRILNHDITMNTVLMDDRIVKFDSFPISIDYDKFSDAAANSTEVNQVKASLSDILSDQKLIFSVDRLDYTKGFLNRLEGFEYFLEHFPEWREDVVFNMVVVPSRDKIPKYNEMKKDIEAMVGRINGKYGTIAWHPIIYQYKSLSFNELIALYSHSHVALITPIRDGMNLVSKEYVACQSHDKGVLILSEMAGAAAELSEALIINPTDRKEMATALNRALTMPQKERALLMDRMQKRIKTYDVFAWTQDFISSMDDTKKEQEMSKVTIMNTEIRERVIAAYTAARQRVIFLDYDGTLVPFSKYPELAVPSEYSLNQLKALATPAANAVVIISGRSKEFLNEWFSGYPVHLIAEHGAFTKAPGAEWACELDPDAEWKKAIAPVLQRYYHRCSGSFVEEKAFSLAWHFRNSPQEIAAIKAKELTEELRTLIVPENRLQVLEGEKVIEIKRAGYDKGVAASRFLTAQTPDFILALGDDKTDEDLFRALPAEAHTIKIGLKTTRAKYNLKSQQEVHTLLDKLITS</sequence>
<evidence type="ECO:0000256" key="1">
    <source>
        <dbReference type="ARBA" id="ARBA00006330"/>
    </source>
</evidence>
<dbReference type="CDD" id="cd01627">
    <property type="entry name" value="HAD_TPP"/>
    <property type="match status" value="1"/>
</dbReference>
<dbReference type="NCBIfam" id="TIGR01484">
    <property type="entry name" value="HAD-SF-IIB"/>
    <property type="match status" value="1"/>
</dbReference>
<dbReference type="GO" id="GO:0005992">
    <property type="term" value="P:trehalose biosynthetic process"/>
    <property type="evidence" value="ECO:0007669"/>
    <property type="project" value="InterPro"/>
</dbReference>
<evidence type="ECO:0000313" key="4">
    <source>
        <dbReference type="Proteomes" id="UP000179243"/>
    </source>
</evidence>